<dbReference type="AlphaFoldDB" id="A0A5M8PS32"/>
<dbReference type="OrthoDB" id="6359816at2759"/>
<dbReference type="Proteomes" id="UP000324767">
    <property type="component" value="Unassembled WGS sequence"/>
</dbReference>
<comment type="caution">
    <text evidence="1">The sequence shown here is derived from an EMBL/GenBank/DDBJ whole genome shotgun (WGS) entry which is preliminary data.</text>
</comment>
<evidence type="ECO:0000313" key="2">
    <source>
        <dbReference type="Proteomes" id="UP000324767"/>
    </source>
</evidence>
<name>A0A5M8PS32_9LECA</name>
<organism evidence="1 2">
    <name type="scientific">Lasallia pustulata</name>
    <dbReference type="NCBI Taxonomy" id="136370"/>
    <lineage>
        <taxon>Eukaryota</taxon>
        <taxon>Fungi</taxon>
        <taxon>Dikarya</taxon>
        <taxon>Ascomycota</taxon>
        <taxon>Pezizomycotina</taxon>
        <taxon>Lecanoromycetes</taxon>
        <taxon>OSLEUM clade</taxon>
        <taxon>Umbilicariomycetidae</taxon>
        <taxon>Umbilicariales</taxon>
        <taxon>Umbilicariaceae</taxon>
        <taxon>Lasallia</taxon>
    </lineage>
</organism>
<accession>A0A5M8PS32</accession>
<evidence type="ECO:0000313" key="1">
    <source>
        <dbReference type="EMBL" id="KAA6412368.1"/>
    </source>
</evidence>
<gene>
    <name evidence="1" type="ORF">FRX48_03358</name>
</gene>
<dbReference type="EMBL" id="VXIT01000005">
    <property type="protein sequence ID" value="KAA6412368.1"/>
    <property type="molecule type" value="Genomic_DNA"/>
</dbReference>
<reference evidence="1 2" key="1">
    <citation type="submission" date="2019-09" db="EMBL/GenBank/DDBJ databases">
        <title>The hologenome of the rock-dwelling lichen Lasallia pustulata.</title>
        <authorList>
            <person name="Greshake Tzovaras B."/>
            <person name="Segers F."/>
            <person name="Bicker A."/>
            <person name="Dal Grande F."/>
            <person name="Otte J."/>
            <person name="Hankeln T."/>
            <person name="Schmitt I."/>
            <person name="Ebersberger I."/>
        </authorList>
    </citation>
    <scope>NUCLEOTIDE SEQUENCE [LARGE SCALE GENOMIC DNA]</scope>
    <source>
        <strain evidence="1">A1-1</strain>
    </source>
</reference>
<protein>
    <submittedName>
        <fullName evidence="1">Uncharacterized protein</fullName>
    </submittedName>
</protein>
<proteinExistence type="predicted"/>
<sequence>MSKNDKGFLTFVRKADLGGSSSRPERVKIEVIQDYTGYTCRWCWEGTTSLLVKYILMEIAPFLGGPLEHDWFLERRNNRVVLSEDDINLWKKAVDSLNTGDFYPRLNIRISNVSYMNRGYRYIVLEVPLHIVDGNGSRTLFQHKGIRIGNWTTTEPTQFQFDQMVRLFCMAEKYGWTELMDKCMRKIDAFPIDPRALATMIAYCGSMEAGQLDPSKSTKAGFLRLLDDAYKFRQYEHEDSQTTTFKL</sequence>